<dbReference type="GO" id="GO:0005886">
    <property type="term" value="C:plasma membrane"/>
    <property type="evidence" value="ECO:0007669"/>
    <property type="project" value="UniProtKB-SubCell"/>
</dbReference>
<feature type="transmembrane region" description="Helical" evidence="8">
    <location>
        <begin position="409"/>
        <end position="436"/>
    </location>
</feature>
<sequence>MQYFKKRFSLIELNVFIPAMIFIAIIILCLTIYPQNTSKYINEMHHFLTWEMGGIFLVMTFLVVLCCLWLAFSRYGNILLGQPGEKPDFSLLTWLGLIFTSGTGGSLLYLASVEWIWIIQQPPFGAAAGSSQAARWASAYGMFHWGPSAWAWYLICAVPIGWFMHVKKTKSLKVSELCRGCLGARADGFCGHCVNFFYMFGLLGGAVTSLALGTPMISAVFCHVFNLDPAGRFINVMVIFIWTLVPLLILFFGLKKGVAWASNWNIRADILMLMAILICGPTAFILNQSIDGLGLMLQNFVAMSLSTDAIGRSGFPQMWTVFYFSWWVVYAIPFGLFIARISKGRTIRQLIVCGTLAGSLGCMVFYMVLANFGLSLQTTHLIDFVPILNEQGRGVVVSRLLEQLPASQIFLVAFGAIALISYITGHCTVGYALGFATQKRADCDSEPAFWNVAFWLIMTGVVAITLYLLDAQSLQPLQTVSILAGLPLCGVVIILLKSFLTQLAVDEKNNVSIAGI</sequence>
<evidence type="ECO:0000313" key="10">
    <source>
        <dbReference type="Proteomes" id="UP000510862"/>
    </source>
</evidence>
<feature type="transmembrane region" description="Helical" evidence="8">
    <location>
        <begin position="12"/>
        <end position="33"/>
    </location>
</feature>
<feature type="transmembrane region" description="Helical" evidence="8">
    <location>
        <begin position="233"/>
        <end position="254"/>
    </location>
</feature>
<feature type="transmembrane region" description="Helical" evidence="8">
    <location>
        <begin position="53"/>
        <end position="72"/>
    </location>
</feature>
<evidence type="ECO:0000256" key="6">
    <source>
        <dbReference type="ARBA" id="ARBA00022989"/>
    </source>
</evidence>
<keyword evidence="5 8" id="KW-0812">Transmembrane</keyword>
<keyword evidence="4" id="KW-1003">Cell membrane</keyword>
<feature type="transmembrane region" description="Helical" evidence="8">
    <location>
        <begin position="150"/>
        <end position="166"/>
    </location>
</feature>
<keyword evidence="6 8" id="KW-1133">Transmembrane helix</keyword>
<comment type="subcellular location">
    <subcellularLocation>
        <location evidence="1">Cell membrane</location>
        <topology evidence="1">Multi-pass membrane protein</topology>
    </subcellularLocation>
</comment>
<accession>A0A7L5X393</accession>
<dbReference type="GO" id="GO:0022857">
    <property type="term" value="F:transmembrane transporter activity"/>
    <property type="evidence" value="ECO:0007669"/>
    <property type="project" value="InterPro"/>
</dbReference>
<organism evidence="9 10">
    <name type="scientific">Escherichia marmotae</name>
    <dbReference type="NCBI Taxonomy" id="1499973"/>
    <lineage>
        <taxon>Bacteria</taxon>
        <taxon>Pseudomonadati</taxon>
        <taxon>Pseudomonadota</taxon>
        <taxon>Gammaproteobacteria</taxon>
        <taxon>Enterobacterales</taxon>
        <taxon>Enterobacteriaceae</taxon>
        <taxon>Escherichia</taxon>
    </lineage>
</organism>
<feature type="transmembrane region" description="Helical" evidence="8">
    <location>
        <begin position="321"/>
        <end position="338"/>
    </location>
</feature>
<dbReference type="RefSeq" id="WP_001199195.1">
    <property type="nucleotide sequence ID" value="NZ_CAWPNT010000002.1"/>
</dbReference>
<evidence type="ECO:0000256" key="7">
    <source>
        <dbReference type="ARBA" id="ARBA00023136"/>
    </source>
</evidence>
<comment type="similarity">
    <text evidence="2">Belongs to the BCCT transporter (TC 2.A.15) family.</text>
</comment>
<evidence type="ECO:0000313" key="9">
    <source>
        <dbReference type="EMBL" id="QLP25657.1"/>
    </source>
</evidence>
<feature type="transmembrane region" description="Helical" evidence="8">
    <location>
        <begin position="266"/>
        <end position="286"/>
    </location>
</feature>
<feature type="transmembrane region" description="Helical" evidence="8">
    <location>
        <begin position="448"/>
        <end position="469"/>
    </location>
</feature>
<gene>
    <name evidence="9" type="ORF">HV018_02625</name>
</gene>
<evidence type="ECO:0000256" key="3">
    <source>
        <dbReference type="ARBA" id="ARBA00022448"/>
    </source>
</evidence>
<keyword evidence="7 8" id="KW-0472">Membrane</keyword>
<feature type="transmembrane region" description="Helical" evidence="8">
    <location>
        <begin position="92"/>
        <end position="111"/>
    </location>
</feature>
<proteinExistence type="inferred from homology"/>
<protein>
    <submittedName>
        <fullName evidence="9">BCCT family transporter</fullName>
    </submittedName>
</protein>
<dbReference type="Pfam" id="PF02028">
    <property type="entry name" value="BCCT"/>
    <property type="match status" value="1"/>
</dbReference>
<dbReference type="Proteomes" id="UP000510862">
    <property type="component" value="Chromosome"/>
</dbReference>
<reference evidence="9 10" key="1">
    <citation type="submission" date="2020-06" db="EMBL/GenBank/DDBJ databases">
        <title>REHAB project genomes.</title>
        <authorList>
            <person name="Shaw L.P."/>
        </authorList>
    </citation>
    <scope>NUCLEOTIDE SEQUENCE [LARGE SCALE GENOMIC DNA]</scope>
    <source>
        <strain evidence="9 10">RHB42-C09</strain>
    </source>
</reference>
<dbReference type="InterPro" id="IPR000060">
    <property type="entry name" value="BCCT_transptr"/>
</dbReference>
<evidence type="ECO:0000256" key="1">
    <source>
        <dbReference type="ARBA" id="ARBA00004651"/>
    </source>
</evidence>
<keyword evidence="3" id="KW-0813">Transport</keyword>
<evidence type="ECO:0000256" key="2">
    <source>
        <dbReference type="ARBA" id="ARBA00005658"/>
    </source>
</evidence>
<dbReference type="PANTHER" id="PTHR30047">
    <property type="entry name" value="HIGH-AFFINITY CHOLINE TRANSPORT PROTEIN-RELATED"/>
    <property type="match status" value="1"/>
</dbReference>
<evidence type="ECO:0000256" key="5">
    <source>
        <dbReference type="ARBA" id="ARBA00022692"/>
    </source>
</evidence>
<dbReference type="PANTHER" id="PTHR30047:SF7">
    <property type="entry name" value="HIGH-AFFINITY CHOLINE TRANSPORT PROTEIN"/>
    <property type="match status" value="1"/>
</dbReference>
<feature type="transmembrane region" description="Helical" evidence="8">
    <location>
        <begin position="196"/>
        <end position="221"/>
    </location>
</feature>
<name>A0A7L5X393_9ESCH</name>
<evidence type="ECO:0000256" key="8">
    <source>
        <dbReference type="SAM" id="Phobius"/>
    </source>
</evidence>
<dbReference type="AlphaFoldDB" id="A0A7L5X393"/>
<feature type="transmembrane region" description="Helical" evidence="8">
    <location>
        <begin position="350"/>
        <end position="369"/>
    </location>
</feature>
<dbReference type="EMBL" id="CP058207">
    <property type="protein sequence ID" value="QLP25657.1"/>
    <property type="molecule type" value="Genomic_DNA"/>
</dbReference>
<feature type="transmembrane region" description="Helical" evidence="8">
    <location>
        <begin position="481"/>
        <end position="500"/>
    </location>
</feature>
<evidence type="ECO:0000256" key="4">
    <source>
        <dbReference type="ARBA" id="ARBA00022475"/>
    </source>
</evidence>